<feature type="compositionally biased region" description="Low complexity" evidence="1">
    <location>
        <begin position="803"/>
        <end position="822"/>
    </location>
</feature>
<feature type="compositionally biased region" description="Polar residues" evidence="1">
    <location>
        <begin position="693"/>
        <end position="703"/>
    </location>
</feature>
<dbReference type="InterPro" id="IPR005094">
    <property type="entry name" value="Endonuclease_MobA/VirD2"/>
</dbReference>
<evidence type="ECO:0000313" key="4">
    <source>
        <dbReference type="Proteomes" id="UP001500064"/>
    </source>
</evidence>
<sequence length="837" mass="90603">MIVKVVKGSKTYGLLRYLYGPGRYEEHQTPHLVAAWDTHEADPAIVPEEQRAKALHALARHLDRPVDAYAGRLPHHVWHTSVRVAPGDPTLDDGQWAQVARRLVSASGVAPEGDRKGCRWVAIRHADDHVHLVATLVRQDGRRPNLRGDYYRLRDECRALELELGLRVTAEADRTAACSPTRAERAIAHRVRRSQVTSREVLETKVRNVALAASSESDFFAGLGRDPQMSVTLRKSPSGEVVGYAVTLAGNVSADGTQIWYGGWKLAPDLSLPRVRQRWTHPGGPNSALTRPTVQPETGAAARGQSFPRTAQAQQSKIAAWQQATAAVREGTTVLQQGGPGTAATAAALADLVTVSAGRAPARVRRQVTIAARHLQRLGREPWKERNEAAQRTHLAMRAVMTAGRMLGQADEEAAAVMALLVATVMAVSAIAAHHRTARREAHARVARLASEHLQHAAQLLTAVPSSQRDLAAANRTDLHTVVRRVLSGRTDPEQILRDPAWPALAGTLQLLQRLGHDAPTVLAAVAGARPLRRDRVSPSRSDAQVLTWRLQRWIAERQTDQSDRRTVAYRGHTSTTLDRPTGTPSASTVAEDSKLRALARVALARRSADPDAVVHDPAWPGVAAALAQISSAGFDVEKVLETVAGVRPLREDASSPARSEAQVLAWRLQKWFEKASATAAIEQRSAQARARSGTQTSPTASSRVHPPASRPASDSGVFRPADDPVFRRAVLAVVEAQECSPALLERMLWVRPDVAAELVAKLQSRGVITPMPGRSAGQAQHRVAIPADALAELHDTTHRPRAQPGQPAPAATAVTPRTSAAHPGSSRPDARQPHRR</sequence>
<feature type="region of interest" description="Disordered" evidence="1">
    <location>
        <begin position="280"/>
        <end position="312"/>
    </location>
</feature>
<dbReference type="RefSeq" id="WP_346103391.1">
    <property type="nucleotide sequence ID" value="NZ_BAAAMU010000011.1"/>
</dbReference>
<keyword evidence="4" id="KW-1185">Reference proteome</keyword>
<evidence type="ECO:0000256" key="1">
    <source>
        <dbReference type="SAM" id="MobiDB-lite"/>
    </source>
</evidence>
<name>A0ABN2EZI6_9ACTN</name>
<comment type="caution">
    <text evidence="3">The sequence shown here is derived from an EMBL/GenBank/DDBJ whole genome shotgun (WGS) entry which is preliminary data.</text>
</comment>
<gene>
    <name evidence="3" type="ORF">GCM10009733_020090</name>
</gene>
<evidence type="ECO:0000259" key="2">
    <source>
        <dbReference type="Pfam" id="PF03432"/>
    </source>
</evidence>
<dbReference type="Gene3D" id="1.10.10.10">
    <property type="entry name" value="Winged helix-like DNA-binding domain superfamily/Winged helix DNA-binding domain"/>
    <property type="match status" value="1"/>
</dbReference>
<reference evidence="3 4" key="1">
    <citation type="journal article" date="2019" name="Int. J. Syst. Evol. Microbiol.">
        <title>The Global Catalogue of Microorganisms (GCM) 10K type strain sequencing project: providing services to taxonomists for standard genome sequencing and annotation.</title>
        <authorList>
            <consortium name="The Broad Institute Genomics Platform"/>
            <consortium name="The Broad Institute Genome Sequencing Center for Infectious Disease"/>
            <person name="Wu L."/>
            <person name="Ma J."/>
        </authorList>
    </citation>
    <scope>NUCLEOTIDE SEQUENCE [LARGE SCALE GENOMIC DNA]</scope>
    <source>
        <strain evidence="3 4">JCM 13929</strain>
    </source>
</reference>
<feature type="domain" description="MobA/VirD2-like nuclease" evidence="2">
    <location>
        <begin position="74"/>
        <end position="166"/>
    </location>
</feature>
<dbReference type="Proteomes" id="UP001500064">
    <property type="component" value="Unassembled WGS sequence"/>
</dbReference>
<dbReference type="EMBL" id="BAAAMU010000011">
    <property type="protein sequence ID" value="GAA1623441.1"/>
    <property type="molecule type" value="Genomic_DNA"/>
</dbReference>
<feature type="compositionally biased region" description="Polar residues" evidence="1">
    <location>
        <begin position="573"/>
        <end position="591"/>
    </location>
</feature>
<feature type="region of interest" description="Disordered" evidence="1">
    <location>
        <begin position="684"/>
        <end position="720"/>
    </location>
</feature>
<evidence type="ECO:0000313" key="3">
    <source>
        <dbReference type="EMBL" id="GAA1623441.1"/>
    </source>
</evidence>
<protein>
    <recommendedName>
        <fullName evidence="2">MobA/VirD2-like nuclease domain-containing protein</fullName>
    </recommendedName>
</protein>
<feature type="region of interest" description="Disordered" evidence="1">
    <location>
        <begin position="796"/>
        <end position="837"/>
    </location>
</feature>
<feature type="compositionally biased region" description="Polar residues" evidence="1">
    <location>
        <begin position="287"/>
        <end position="296"/>
    </location>
</feature>
<organism evidence="3 4">
    <name type="scientific">Nonomuraea maheshkhaliensis</name>
    <dbReference type="NCBI Taxonomy" id="419590"/>
    <lineage>
        <taxon>Bacteria</taxon>
        <taxon>Bacillati</taxon>
        <taxon>Actinomycetota</taxon>
        <taxon>Actinomycetes</taxon>
        <taxon>Streptosporangiales</taxon>
        <taxon>Streptosporangiaceae</taxon>
        <taxon>Nonomuraea</taxon>
    </lineage>
</organism>
<proteinExistence type="predicted"/>
<dbReference type="Pfam" id="PF03432">
    <property type="entry name" value="Relaxase"/>
    <property type="match status" value="1"/>
</dbReference>
<feature type="region of interest" description="Disordered" evidence="1">
    <location>
        <begin position="562"/>
        <end position="591"/>
    </location>
</feature>
<accession>A0ABN2EZI6</accession>
<dbReference type="InterPro" id="IPR036388">
    <property type="entry name" value="WH-like_DNA-bd_sf"/>
</dbReference>